<evidence type="ECO:0000313" key="1">
    <source>
        <dbReference type="EMBL" id="KAJ1092988.1"/>
    </source>
</evidence>
<name>A0AAV7LTV1_PLEWA</name>
<evidence type="ECO:0000313" key="2">
    <source>
        <dbReference type="Proteomes" id="UP001066276"/>
    </source>
</evidence>
<reference evidence="1" key="1">
    <citation type="journal article" date="2022" name="bioRxiv">
        <title>Sequencing and chromosome-scale assembly of the giantPleurodeles waltlgenome.</title>
        <authorList>
            <person name="Brown T."/>
            <person name="Elewa A."/>
            <person name="Iarovenko S."/>
            <person name="Subramanian E."/>
            <person name="Araus A.J."/>
            <person name="Petzold A."/>
            <person name="Susuki M."/>
            <person name="Suzuki K.-i.T."/>
            <person name="Hayashi T."/>
            <person name="Toyoda A."/>
            <person name="Oliveira C."/>
            <person name="Osipova E."/>
            <person name="Leigh N.D."/>
            <person name="Simon A."/>
            <person name="Yun M.H."/>
        </authorList>
    </citation>
    <scope>NUCLEOTIDE SEQUENCE</scope>
    <source>
        <strain evidence="1">20211129_DDA</strain>
        <tissue evidence="1">Liver</tissue>
    </source>
</reference>
<dbReference type="EMBL" id="JANPWB010000015">
    <property type="protein sequence ID" value="KAJ1092988.1"/>
    <property type="molecule type" value="Genomic_DNA"/>
</dbReference>
<gene>
    <name evidence="1" type="ORF">NDU88_006098</name>
</gene>
<proteinExistence type="predicted"/>
<protein>
    <submittedName>
        <fullName evidence="1">Uncharacterized protein</fullName>
    </submittedName>
</protein>
<keyword evidence="2" id="KW-1185">Reference proteome</keyword>
<dbReference type="Proteomes" id="UP001066276">
    <property type="component" value="Chromosome 11"/>
</dbReference>
<comment type="caution">
    <text evidence="1">The sequence shown here is derived from an EMBL/GenBank/DDBJ whole genome shotgun (WGS) entry which is preliminary data.</text>
</comment>
<sequence>MIVTAQLYLRIFASTTPLSKYLQTSGMDILQAQRMVSDTIKLQTTDSRRFETVYSAATKFAEWINTGLEERNCDQEVEMILAEGRVSFKKMPGMSTKEVPTTLAKDRFRIGVYNTVMDMVIQSLTTRFKTHLTLAADIACLDLKNVNQSFPGNALVKLCSLLQNIDSSITVQTLQEELQDFAA</sequence>
<organism evidence="1 2">
    <name type="scientific">Pleurodeles waltl</name>
    <name type="common">Iberian ribbed newt</name>
    <dbReference type="NCBI Taxonomy" id="8319"/>
    <lineage>
        <taxon>Eukaryota</taxon>
        <taxon>Metazoa</taxon>
        <taxon>Chordata</taxon>
        <taxon>Craniata</taxon>
        <taxon>Vertebrata</taxon>
        <taxon>Euteleostomi</taxon>
        <taxon>Amphibia</taxon>
        <taxon>Batrachia</taxon>
        <taxon>Caudata</taxon>
        <taxon>Salamandroidea</taxon>
        <taxon>Salamandridae</taxon>
        <taxon>Pleurodelinae</taxon>
        <taxon>Pleurodeles</taxon>
    </lineage>
</organism>
<accession>A0AAV7LTV1</accession>
<dbReference type="AlphaFoldDB" id="A0AAV7LTV1"/>